<protein>
    <submittedName>
        <fullName evidence="2">Malto-oligosyltrehalose synthase</fullName>
    </submittedName>
</protein>
<evidence type="ECO:0000259" key="1">
    <source>
        <dbReference type="SMART" id="SM00642"/>
    </source>
</evidence>
<dbReference type="Proteomes" id="UP000283474">
    <property type="component" value="Chromosome"/>
</dbReference>
<dbReference type="InterPro" id="IPR013797">
    <property type="entry name" value="Maltooligo_trehalose_synth_4"/>
</dbReference>
<dbReference type="SUPFAM" id="SSF51445">
    <property type="entry name" value="(Trans)glycosidases"/>
    <property type="match status" value="1"/>
</dbReference>
<proteinExistence type="predicted"/>
<dbReference type="Gene3D" id="3.20.20.80">
    <property type="entry name" value="Glycosidases"/>
    <property type="match status" value="2"/>
</dbReference>
<sequence>MSTPLSTVRLQLHGQFTLADAAARVPYFSRLGISHLYLSPITRARAGSTHGYDVVDHTMVSDELGGMAALRALVDVVRSHGMGLLLDIVPNHMATHSSNAWWWDVLRHGRLSRYADWFDVDWHTPQPGLRGKVLAPFLAKPYGESLADGSIAVVLEQTEGVPQIEASGARYPIAPDSMRVAGLDAQMAARYYDGSTEDGRQRLHELLEKQHYRLAWWRCAADMINWRRFFEVSELIGVRVELPEVFDAVHALPLQLYAEGLIDGLRIDHVDGLAQPVAYCAKLRAALDERRAQRPAALRSDAPWLIIEKILAPGETLDASWQVDGTSGYDFMDQAGAVLHQPDACMALTDLWARTAQDNRDAAAHVRAAKKLLLERHFAAERKALLRVLWGLAQGSVQGRDWSRELIGRVLDRFLEVFPVYRTYVGPQGRNPQDADLFARVMSEALAVLDRGDAQEGAALLTWLEAGLAGIGQTEAAQTAGSTLEKQGLAIRRLQQLTPPLAAKSLEDTTFYRYGRLLSRNEVGSDPAVFAIRPDRYHERNAWRAAHAPRALLATATHDHKRGEDARARLAVLTEAPDLWAQAVARWMQWPGTPAAACALHAGERYMLWQAIVGAWPMELRADDEPAVGDFIARLSAWQTKALREGKQSSGWFCPDEAHEADAQAFLDSMAVGGPHHALLKDIGDFVARIAPAGALNGLVQTVLRTTAPGIPDLYQGTEFWDFSLVDPDNRRPVDYPGRQDALDALDSGVDIVELLAQWRDGRIKQAVVAACLRLRRRLPLAFSIGAYEALPVSGKRHEQVLAYARSAGDQHCVVVLPLHGHRGLAAAGDAGSLQFPERYWEDTSVSLPPRYAGMEMKNALDGSIQRPGTGGMLRLDDLFADLPLAVLASA</sequence>
<dbReference type="AlphaFoldDB" id="A0A410GFS3"/>
<dbReference type="InterPro" id="IPR017853">
    <property type="entry name" value="GH"/>
</dbReference>
<keyword evidence="3" id="KW-1185">Reference proteome</keyword>
<dbReference type="EMBL" id="CP022987">
    <property type="protein sequence ID" value="QAA95141.1"/>
    <property type="molecule type" value="Genomic_DNA"/>
</dbReference>
<feature type="domain" description="Glycosyl hydrolase family 13 catalytic" evidence="1">
    <location>
        <begin position="17"/>
        <end position="413"/>
    </location>
</feature>
<dbReference type="Gene3D" id="1.10.150.200">
    <property type="entry name" value="Maltooligosyl trehalose synthase, domain 3"/>
    <property type="match status" value="1"/>
</dbReference>
<evidence type="ECO:0000313" key="2">
    <source>
        <dbReference type="EMBL" id="QAA95141.1"/>
    </source>
</evidence>
<accession>A0A410GFS3</accession>
<dbReference type="PANTHER" id="PTHR10357:SF216">
    <property type="entry name" value="MALTOOLIGOSYL TREHALOSE SYNTHASE-RELATED"/>
    <property type="match status" value="1"/>
</dbReference>
<dbReference type="InterPro" id="IPR006047">
    <property type="entry name" value="GH13_cat_dom"/>
</dbReference>
<dbReference type="RefSeq" id="WP_128356130.1">
    <property type="nucleotide sequence ID" value="NZ_CP022987.1"/>
</dbReference>
<dbReference type="Pfam" id="PF00128">
    <property type="entry name" value="Alpha-amylase"/>
    <property type="match status" value="1"/>
</dbReference>
<dbReference type="CDD" id="cd11336">
    <property type="entry name" value="AmyAc_MTSase"/>
    <property type="match status" value="1"/>
</dbReference>
<evidence type="ECO:0000313" key="3">
    <source>
        <dbReference type="Proteomes" id="UP000283474"/>
    </source>
</evidence>
<gene>
    <name evidence="2" type="primary">treY</name>
    <name evidence="2" type="ORF">CKA81_15695</name>
</gene>
<dbReference type="FunFam" id="3.30.1590.10:FF:000002">
    <property type="entry name" value="Malto-oligosyltrehalose synthase"/>
    <property type="match status" value="1"/>
</dbReference>
<dbReference type="PANTHER" id="PTHR10357">
    <property type="entry name" value="ALPHA-AMYLASE FAMILY MEMBER"/>
    <property type="match status" value="1"/>
</dbReference>
<dbReference type="InterPro" id="IPR012767">
    <property type="entry name" value="Trehalose_TreY"/>
</dbReference>
<organism evidence="2 3">
    <name type="scientific">Pollutimonas thiosulfatoxidans</name>
    <dbReference type="NCBI Taxonomy" id="2028345"/>
    <lineage>
        <taxon>Bacteria</taxon>
        <taxon>Pseudomonadati</taxon>
        <taxon>Pseudomonadota</taxon>
        <taxon>Betaproteobacteria</taxon>
        <taxon>Burkholderiales</taxon>
        <taxon>Alcaligenaceae</taxon>
        <taxon>Pollutimonas</taxon>
    </lineage>
</organism>
<dbReference type="GO" id="GO:0005992">
    <property type="term" value="P:trehalose biosynthetic process"/>
    <property type="evidence" value="ECO:0007669"/>
    <property type="project" value="TreeGrafter"/>
</dbReference>
<dbReference type="GO" id="GO:0047470">
    <property type="term" value="F:(1,4)-alpha-D-glucan 1-alpha-D-glucosylmutase activity"/>
    <property type="evidence" value="ECO:0007669"/>
    <property type="project" value="TreeGrafter"/>
</dbReference>
<dbReference type="OrthoDB" id="9761577at2"/>
<dbReference type="NCBIfam" id="TIGR02401">
    <property type="entry name" value="trehalose_TreY"/>
    <property type="match status" value="1"/>
</dbReference>
<dbReference type="Gene3D" id="3.30.1590.10">
    <property type="entry name" value="Maltooligosyl trehalose synthase, domain 2"/>
    <property type="match status" value="1"/>
</dbReference>
<dbReference type="GO" id="GO:0030980">
    <property type="term" value="P:alpha-glucan catabolic process"/>
    <property type="evidence" value="ECO:0007669"/>
    <property type="project" value="TreeGrafter"/>
</dbReference>
<dbReference type="KEGG" id="pus:CKA81_15695"/>
<reference evidence="2 3" key="1">
    <citation type="submission" date="2017-08" db="EMBL/GenBank/DDBJ databases">
        <authorList>
            <person name="Park S.-J."/>
            <person name="Kim H."/>
        </authorList>
    </citation>
    <scope>NUCLEOTIDE SEQUENCE [LARGE SCALE GENOMIC DNA]</scope>
    <source>
        <strain evidence="3">ye3</strain>
    </source>
</reference>
<dbReference type="Gene3D" id="1.10.10.470">
    <property type="entry name" value="Maltooligosyl trehalose synthase, domain 4"/>
    <property type="match status" value="1"/>
</dbReference>
<name>A0A410GFS3_9BURK</name>
<dbReference type="SMART" id="SM00642">
    <property type="entry name" value="Aamy"/>
    <property type="match status" value="1"/>
</dbReference>